<evidence type="ECO:0000313" key="3">
    <source>
        <dbReference type="Proteomes" id="UP000654075"/>
    </source>
</evidence>
<comment type="caution">
    <text evidence="2">The sequence shown here is derived from an EMBL/GenBank/DDBJ whole genome shotgun (WGS) entry which is preliminary data.</text>
</comment>
<organism evidence="2 3">
    <name type="scientific">Polarella glacialis</name>
    <name type="common">Dinoflagellate</name>
    <dbReference type="NCBI Taxonomy" id="89957"/>
    <lineage>
        <taxon>Eukaryota</taxon>
        <taxon>Sar</taxon>
        <taxon>Alveolata</taxon>
        <taxon>Dinophyceae</taxon>
        <taxon>Suessiales</taxon>
        <taxon>Suessiaceae</taxon>
        <taxon>Polarella</taxon>
    </lineage>
</organism>
<feature type="compositionally biased region" description="Low complexity" evidence="1">
    <location>
        <begin position="181"/>
        <end position="217"/>
    </location>
</feature>
<accession>A0A813GX99</accession>
<dbReference type="OrthoDB" id="406827at2759"/>
<evidence type="ECO:0008006" key="4">
    <source>
        <dbReference type="Google" id="ProtNLM"/>
    </source>
</evidence>
<protein>
    <recommendedName>
        <fullName evidence="4">C3H1-type domain-containing protein</fullName>
    </recommendedName>
</protein>
<name>A0A813GX99_POLGL</name>
<sequence>MSSSLSTIDGSGGTHNARSVTEAAQHTSEASMAMLQYGLSTLPALFVGTKPALRTKPMATESLRGANGEALVYPLPLVVRNTFIDCPQDRPASFDEFFFERKVASCPVSMISEPGSDIGAQYGDEAVAPPQSSLLRSKTATTVATAVTALATATAMAAAPWRRGPPAEKKSALEEEQLVRPATASTAGPPAAPSVVPSDGSRSYCSSTSASEGSTSAEEVEARLPGRPPMPETSWRSGPTLLASRWRNGPPAGTTKQEVLDARGDNILAEISAASKAPEPIEAPLPPGVPSRGSLSHADGNCKPCAFLHSKGCESGKDCQFCHLCDSGEKKRRQKEKRVFFSTVRQMTSDAVRSFGPGRA</sequence>
<gene>
    <name evidence="2" type="ORF">PGLA1383_LOCUS46303</name>
</gene>
<dbReference type="EMBL" id="CAJNNV010029738">
    <property type="protein sequence ID" value="CAE8629903.1"/>
    <property type="molecule type" value="Genomic_DNA"/>
</dbReference>
<evidence type="ECO:0000313" key="2">
    <source>
        <dbReference type="EMBL" id="CAE8629903.1"/>
    </source>
</evidence>
<evidence type="ECO:0000256" key="1">
    <source>
        <dbReference type="SAM" id="MobiDB-lite"/>
    </source>
</evidence>
<feature type="region of interest" description="Disordered" evidence="1">
    <location>
        <begin position="274"/>
        <end position="296"/>
    </location>
</feature>
<dbReference type="Proteomes" id="UP000654075">
    <property type="component" value="Unassembled WGS sequence"/>
</dbReference>
<feature type="region of interest" description="Disordered" evidence="1">
    <location>
        <begin position="1"/>
        <end position="25"/>
    </location>
</feature>
<proteinExistence type="predicted"/>
<dbReference type="AlphaFoldDB" id="A0A813GX99"/>
<reference evidence="2" key="1">
    <citation type="submission" date="2021-02" db="EMBL/GenBank/DDBJ databases">
        <authorList>
            <person name="Dougan E. K."/>
            <person name="Rhodes N."/>
            <person name="Thang M."/>
            <person name="Chan C."/>
        </authorList>
    </citation>
    <scope>NUCLEOTIDE SEQUENCE</scope>
</reference>
<feature type="region of interest" description="Disordered" evidence="1">
    <location>
        <begin position="156"/>
        <end position="237"/>
    </location>
</feature>
<keyword evidence="3" id="KW-1185">Reference proteome</keyword>